<organism evidence="2 3">
    <name type="scientific">Ophiocordyceps camponoti-floridani</name>
    <dbReference type="NCBI Taxonomy" id="2030778"/>
    <lineage>
        <taxon>Eukaryota</taxon>
        <taxon>Fungi</taxon>
        <taxon>Dikarya</taxon>
        <taxon>Ascomycota</taxon>
        <taxon>Pezizomycotina</taxon>
        <taxon>Sordariomycetes</taxon>
        <taxon>Hypocreomycetidae</taxon>
        <taxon>Hypocreales</taxon>
        <taxon>Ophiocordycipitaceae</taxon>
        <taxon>Ophiocordyceps</taxon>
    </lineage>
</organism>
<proteinExistence type="predicted"/>
<sequence>MLSQRLVRLTALTRLRPQHRTFALTPTLHKSATETVKDGLKTVDRAVSDNVLIPGLDAAEKVKETAQSVTSSDAKQKAAEVKGDVTAKARETAGQASAKAEELKGSAKGKAEEVKGQAAGKTEEVRNKL</sequence>
<protein>
    <submittedName>
        <fullName evidence="2">LEA domain-containing protein</fullName>
    </submittedName>
</protein>
<evidence type="ECO:0000256" key="1">
    <source>
        <dbReference type="SAM" id="MobiDB-lite"/>
    </source>
</evidence>
<reference evidence="2 3" key="1">
    <citation type="journal article" date="2020" name="G3 (Bethesda)">
        <title>Genetic Underpinnings of Host Manipulation by Ophiocordyceps as Revealed by Comparative Transcriptomics.</title>
        <authorList>
            <person name="Will I."/>
            <person name="Das B."/>
            <person name="Trinh T."/>
            <person name="Brachmann A."/>
            <person name="Ohm R.A."/>
            <person name="de Bekker C."/>
        </authorList>
    </citation>
    <scope>NUCLEOTIDE SEQUENCE [LARGE SCALE GENOMIC DNA]</scope>
    <source>
        <strain evidence="2 3">EC05</strain>
    </source>
</reference>
<dbReference type="OrthoDB" id="4023585at2759"/>
<dbReference type="Proteomes" id="UP000562929">
    <property type="component" value="Unassembled WGS sequence"/>
</dbReference>
<comment type="caution">
    <text evidence="2">The sequence shown here is derived from an EMBL/GenBank/DDBJ whole genome shotgun (WGS) entry which is preliminary data.</text>
</comment>
<evidence type="ECO:0000313" key="2">
    <source>
        <dbReference type="EMBL" id="KAF4585921.1"/>
    </source>
</evidence>
<evidence type="ECO:0000313" key="3">
    <source>
        <dbReference type="Proteomes" id="UP000562929"/>
    </source>
</evidence>
<feature type="compositionally biased region" description="Basic and acidic residues" evidence="1">
    <location>
        <begin position="99"/>
        <end position="129"/>
    </location>
</feature>
<accession>A0A8H4Q5C2</accession>
<dbReference type="AlphaFoldDB" id="A0A8H4Q5C2"/>
<name>A0A8H4Q5C2_9HYPO</name>
<gene>
    <name evidence="2" type="ORF">GQ602_005226</name>
</gene>
<feature type="region of interest" description="Disordered" evidence="1">
    <location>
        <begin position="64"/>
        <end position="129"/>
    </location>
</feature>
<keyword evidence="3" id="KW-1185">Reference proteome</keyword>
<dbReference type="Gene3D" id="1.20.120.20">
    <property type="entry name" value="Apolipoprotein"/>
    <property type="match status" value="1"/>
</dbReference>
<dbReference type="EMBL" id="JAACLJ010000005">
    <property type="protein sequence ID" value="KAF4585921.1"/>
    <property type="molecule type" value="Genomic_DNA"/>
</dbReference>
<feature type="compositionally biased region" description="Basic and acidic residues" evidence="1">
    <location>
        <begin position="74"/>
        <end position="91"/>
    </location>
</feature>